<dbReference type="EMBL" id="MBFR01000008">
    <property type="protein sequence ID" value="PVU97744.1"/>
    <property type="molecule type" value="Genomic_DNA"/>
</dbReference>
<evidence type="ECO:0000256" key="3">
    <source>
        <dbReference type="ARBA" id="ARBA00023274"/>
    </source>
</evidence>
<gene>
    <name evidence="5" type="ORF">BB561_000397</name>
</gene>
<reference evidence="5 6" key="1">
    <citation type="journal article" date="2018" name="MBio">
        <title>Comparative Genomics Reveals the Core Gene Toolbox for the Fungus-Insect Symbiosis.</title>
        <authorList>
            <person name="Wang Y."/>
            <person name="Stata M."/>
            <person name="Wang W."/>
            <person name="Stajich J.E."/>
            <person name="White M.M."/>
            <person name="Moncalvo J.M."/>
        </authorList>
    </citation>
    <scope>NUCLEOTIDE SEQUENCE [LARGE SCALE GENOMIC DNA]</scope>
    <source>
        <strain evidence="5 6">SWE-8-4</strain>
    </source>
</reference>
<accession>A0A2T9YZL9</accession>
<evidence type="ECO:0000256" key="1">
    <source>
        <dbReference type="ARBA" id="ARBA00007151"/>
    </source>
</evidence>
<dbReference type="InterPro" id="IPR023798">
    <property type="entry name" value="Ribosomal_uS7_dom"/>
</dbReference>
<proteinExistence type="inferred from homology"/>
<feature type="domain" description="Small ribosomal subunit protein uS7" evidence="4">
    <location>
        <begin position="67"/>
        <end position="197"/>
    </location>
</feature>
<dbReference type="Pfam" id="PF00177">
    <property type="entry name" value="Ribosomal_S7"/>
    <property type="match status" value="1"/>
</dbReference>
<dbReference type="Gene3D" id="1.10.455.10">
    <property type="entry name" value="Ribosomal protein S7 domain"/>
    <property type="match status" value="1"/>
</dbReference>
<evidence type="ECO:0000256" key="2">
    <source>
        <dbReference type="ARBA" id="ARBA00022980"/>
    </source>
</evidence>
<protein>
    <recommendedName>
        <fullName evidence="4">Small ribosomal subunit protein uS7 domain-containing protein</fullName>
    </recommendedName>
</protein>
<dbReference type="InterPro" id="IPR036823">
    <property type="entry name" value="Ribosomal_uS7_dom_sf"/>
</dbReference>
<comment type="similarity">
    <text evidence="1">Belongs to the universal ribosomal protein uS7 family.</text>
</comment>
<sequence>MSAFRFIFKAFPQKFSFQQTTQKLHLAKYVTLPQRKNIKKAEKSMELEVGLNTLQSIVPLEQKTLLREDTLTSQLVNTIMRDGRKISAQKIVNQALLIIKKETNNDPYKVLADAIELGSPLMTLISKSKRQNAEKVPYPLTIRQRRRQAIVWILEDSKKRREHKFHERLAAEILAIINGTSGVLVKKLARHKAILASRSQIKIIINK</sequence>
<keyword evidence="6" id="KW-1185">Reference proteome</keyword>
<dbReference type="InterPro" id="IPR000235">
    <property type="entry name" value="Ribosomal_uS7"/>
</dbReference>
<dbReference type="GO" id="GO:1990904">
    <property type="term" value="C:ribonucleoprotein complex"/>
    <property type="evidence" value="ECO:0007669"/>
    <property type="project" value="UniProtKB-KW"/>
</dbReference>
<comment type="caution">
    <text evidence="5">The sequence shown here is derived from an EMBL/GenBank/DDBJ whole genome shotgun (WGS) entry which is preliminary data.</text>
</comment>
<dbReference type="GO" id="GO:0005840">
    <property type="term" value="C:ribosome"/>
    <property type="evidence" value="ECO:0007669"/>
    <property type="project" value="UniProtKB-KW"/>
</dbReference>
<dbReference type="GO" id="GO:0006412">
    <property type="term" value="P:translation"/>
    <property type="evidence" value="ECO:0007669"/>
    <property type="project" value="InterPro"/>
</dbReference>
<dbReference type="OrthoDB" id="9972728at2759"/>
<organism evidence="5 6">
    <name type="scientific">Smittium simulii</name>
    <dbReference type="NCBI Taxonomy" id="133385"/>
    <lineage>
        <taxon>Eukaryota</taxon>
        <taxon>Fungi</taxon>
        <taxon>Fungi incertae sedis</taxon>
        <taxon>Zoopagomycota</taxon>
        <taxon>Kickxellomycotina</taxon>
        <taxon>Harpellomycetes</taxon>
        <taxon>Harpellales</taxon>
        <taxon>Legeriomycetaceae</taxon>
        <taxon>Smittium</taxon>
    </lineage>
</organism>
<evidence type="ECO:0000313" key="5">
    <source>
        <dbReference type="EMBL" id="PVU97744.1"/>
    </source>
</evidence>
<dbReference type="AlphaFoldDB" id="A0A2T9YZL9"/>
<dbReference type="PIRSF" id="PIRSF002122">
    <property type="entry name" value="RPS7p_RPS7a_RPS5e_RPS7o"/>
    <property type="match status" value="1"/>
</dbReference>
<dbReference type="STRING" id="133385.A0A2T9YZL9"/>
<evidence type="ECO:0000259" key="4">
    <source>
        <dbReference type="Pfam" id="PF00177"/>
    </source>
</evidence>
<keyword evidence="3" id="KW-0687">Ribonucleoprotein</keyword>
<evidence type="ECO:0000313" key="6">
    <source>
        <dbReference type="Proteomes" id="UP000245383"/>
    </source>
</evidence>
<keyword evidence="2" id="KW-0689">Ribosomal protein</keyword>
<dbReference type="PANTHER" id="PTHR11205">
    <property type="entry name" value="RIBOSOMAL PROTEIN S7"/>
    <property type="match status" value="1"/>
</dbReference>
<name>A0A2T9YZL9_9FUNG</name>
<dbReference type="SUPFAM" id="SSF47973">
    <property type="entry name" value="Ribosomal protein S7"/>
    <property type="match status" value="1"/>
</dbReference>
<dbReference type="Proteomes" id="UP000245383">
    <property type="component" value="Unassembled WGS sequence"/>
</dbReference>